<organism evidence="3 4">
    <name type="scientific">Hibiscus sabdariffa</name>
    <name type="common">roselle</name>
    <dbReference type="NCBI Taxonomy" id="183260"/>
    <lineage>
        <taxon>Eukaryota</taxon>
        <taxon>Viridiplantae</taxon>
        <taxon>Streptophyta</taxon>
        <taxon>Embryophyta</taxon>
        <taxon>Tracheophyta</taxon>
        <taxon>Spermatophyta</taxon>
        <taxon>Magnoliopsida</taxon>
        <taxon>eudicotyledons</taxon>
        <taxon>Gunneridae</taxon>
        <taxon>Pentapetalae</taxon>
        <taxon>rosids</taxon>
        <taxon>malvids</taxon>
        <taxon>Malvales</taxon>
        <taxon>Malvaceae</taxon>
        <taxon>Malvoideae</taxon>
        <taxon>Hibiscus</taxon>
    </lineage>
</organism>
<comment type="caution">
    <text evidence="3">The sequence shown here is derived from an EMBL/GenBank/DDBJ whole genome shotgun (WGS) entry which is preliminary data.</text>
</comment>
<evidence type="ECO:0000256" key="1">
    <source>
        <dbReference type="ARBA" id="ARBA00007879"/>
    </source>
</evidence>
<dbReference type="PANTHER" id="PTHR31447">
    <property type="entry name" value="HYDROXYPROLINE-RICH GLYCOPROTEIN FAMILY PROTEIN-RELATED"/>
    <property type="match status" value="1"/>
</dbReference>
<comment type="similarity">
    <text evidence="1">Belongs to the alkB family.</text>
</comment>
<feature type="region of interest" description="Disordered" evidence="2">
    <location>
        <begin position="587"/>
        <end position="626"/>
    </location>
</feature>
<dbReference type="SUPFAM" id="SSF51197">
    <property type="entry name" value="Clavaminate synthase-like"/>
    <property type="match status" value="1"/>
</dbReference>
<gene>
    <name evidence="3" type="ORF">V6N11_006713</name>
</gene>
<dbReference type="EMBL" id="JBBPBN010000021">
    <property type="protein sequence ID" value="KAK9015614.1"/>
    <property type="molecule type" value="Genomic_DNA"/>
</dbReference>
<dbReference type="InterPro" id="IPR037151">
    <property type="entry name" value="AlkB-like_sf"/>
</dbReference>
<feature type="region of interest" description="Disordered" evidence="2">
    <location>
        <begin position="228"/>
        <end position="257"/>
    </location>
</feature>
<feature type="compositionally biased region" description="Acidic residues" evidence="2">
    <location>
        <begin position="232"/>
        <end position="250"/>
    </location>
</feature>
<protein>
    <recommendedName>
        <fullName evidence="5">Fe2OG dioxygenase domain-containing protein</fullName>
    </recommendedName>
</protein>
<evidence type="ECO:0000313" key="4">
    <source>
        <dbReference type="Proteomes" id="UP001396334"/>
    </source>
</evidence>
<name>A0ABR2RRX1_9ROSI</name>
<accession>A0ABR2RRX1</accession>
<sequence>MRTYQLRLWRAGDEDVVAAGNEVGGAINVGVAAGGNAITDETSVVLYAELVEEVKGLTDELNGWVTDDVNSSGRVIVEMPMAASAASPRERAQAMGPAVLPVMQAVPAAADVLAKDTIISWFRGEFAAANAIIDALCGHLAQLQGSGSGGSEYETVFEAIHRRRLNWIPVLQMQKYHSVADVTAELKKVAAKKTGGGEGIVKEEVKGCCGEGDGGCLDDEKEKVAEKMVENEASEEVGGEEEEDSPDSDITDSGSQEAQHVEENIGFCSNHEECDARPSQIKLTKGFSAKEHVKGHMVNVVKGLKLYEDVFTDSELAKLSDFMSKLRSAGQKGELSGETFILFNKQIKGNKRELIQFGVPIFGHIKEEMTSNNQAINIEPIPALLQGVIEHLIQWQLIPVYKKPNGIIINFFDEGEYSQPFLKPPHLEQPISTLLLSESTMAFGRTLVSDSEGNYRGPLQLSLKEGSLLVMRGNSSDTARHVMCPSPNKRVSITFFRVRPDTNQGQSPPTTPQSGAMTLWQPSVPGTYPMSNGALNGYETLDTMPKWGVLHAPVVMLAPVHPVVVSPKKLPSGGTGVFLPWTVGSKKHTKQLPPRAQKGRMLALPSPVETPEYTSEPGINVEGTSV</sequence>
<evidence type="ECO:0000313" key="3">
    <source>
        <dbReference type="EMBL" id="KAK9015614.1"/>
    </source>
</evidence>
<keyword evidence="4" id="KW-1185">Reference proteome</keyword>
<dbReference type="Proteomes" id="UP001396334">
    <property type="component" value="Unassembled WGS sequence"/>
</dbReference>
<proteinExistence type="inferred from homology"/>
<dbReference type="Gene3D" id="2.60.120.590">
    <property type="entry name" value="Alpha-ketoglutarate-dependent dioxygenase AlkB-like"/>
    <property type="match status" value="1"/>
</dbReference>
<evidence type="ECO:0008006" key="5">
    <source>
        <dbReference type="Google" id="ProtNLM"/>
    </source>
</evidence>
<evidence type="ECO:0000256" key="2">
    <source>
        <dbReference type="SAM" id="MobiDB-lite"/>
    </source>
</evidence>
<dbReference type="PANTHER" id="PTHR31447:SF2">
    <property type="entry name" value="RNA DEMETHYLASE ALKBH10B"/>
    <property type="match status" value="1"/>
</dbReference>
<dbReference type="InterPro" id="IPR044842">
    <property type="entry name" value="ALKBH9B/ALKBH10B-like"/>
</dbReference>
<reference evidence="3 4" key="1">
    <citation type="journal article" date="2024" name="G3 (Bethesda)">
        <title>Genome assembly of Hibiscus sabdariffa L. provides insights into metabolisms of medicinal natural products.</title>
        <authorList>
            <person name="Kim T."/>
        </authorList>
    </citation>
    <scope>NUCLEOTIDE SEQUENCE [LARGE SCALE GENOMIC DNA]</scope>
    <source>
        <strain evidence="3">TK-2024</strain>
        <tissue evidence="3">Old leaves</tissue>
    </source>
</reference>